<evidence type="ECO:0000256" key="4">
    <source>
        <dbReference type="PROSITE-ProRule" id="PRU00024"/>
    </source>
</evidence>
<dbReference type="GO" id="GO:0008270">
    <property type="term" value="F:zinc ion binding"/>
    <property type="evidence" value="ECO:0007669"/>
    <property type="project" value="UniProtKB-KW"/>
</dbReference>
<dbReference type="SMART" id="SM00336">
    <property type="entry name" value="BBOX"/>
    <property type="match status" value="2"/>
</dbReference>
<dbReference type="PROSITE" id="PS00518">
    <property type="entry name" value="ZF_RING_1"/>
    <property type="match status" value="1"/>
</dbReference>
<dbReference type="Proteomes" id="UP000694845">
    <property type="component" value="Unplaced"/>
</dbReference>
<dbReference type="InterPro" id="IPR047153">
    <property type="entry name" value="TRIM45/56/19-like"/>
</dbReference>
<keyword evidence="1" id="KW-0479">Metal-binding</keyword>
<feature type="domain" description="B box-type" evidence="6">
    <location>
        <begin position="102"/>
        <end position="149"/>
    </location>
</feature>
<reference evidence="8" key="1">
    <citation type="submission" date="2025-08" db="UniProtKB">
        <authorList>
            <consortium name="RefSeq"/>
        </authorList>
    </citation>
    <scope>IDENTIFICATION</scope>
</reference>
<dbReference type="SUPFAM" id="SSF57850">
    <property type="entry name" value="RING/U-box"/>
    <property type="match status" value="1"/>
</dbReference>
<evidence type="ECO:0000256" key="3">
    <source>
        <dbReference type="ARBA" id="ARBA00022833"/>
    </source>
</evidence>
<dbReference type="InterPro" id="IPR017907">
    <property type="entry name" value="Znf_RING_CS"/>
</dbReference>
<evidence type="ECO:0000259" key="5">
    <source>
        <dbReference type="PROSITE" id="PS50089"/>
    </source>
</evidence>
<dbReference type="InterPro" id="IPR000315">
    <property type="entry name" value="Znf_B-box"/>
</dbReference>
<dbReference type="RefSeq" id="XP_022111602.1">
    <property type="nucleotide sequence ID" value="XM_022255910.1"/>
</dbReference>
<dbReference type="PROSITE" id="PS50089">
    <property type="entry name" value="ZF_RING_2"/>
    <property type="match status" value="1"/>
</dbReference>
<dbReference type="InterPro" id="IPR013087">
    <property type="entry name" value="Znf_C2H2_type"/>
</dbReference>
<evidence type="ECO:0000259" key="6">
    <source>
        <dbReference type="PROSITE" id="PS50119"/>
    </source>
</evidence>
<dbReference type="PANTHER" id="PTHR25462">
    <property type="entry name" value="BONUS, ISOFORM C-RELATED"/>
    <property type="match status" value="1"/>
</dbReference>
<keyword evidence="7" id="KW-1185">Reference proteome</keyword>
<dbReference type="OMA" id="LYKSANC"/>
<accession>A0A8B8A2K4</accession>
<dbReference type="KEGG" id="aplc:110990813"/>
<feature type="domain" description="RING-type" evidence="5">
    <location>
        <begin position="21"/>
        <end position="65"/>
    </location>
</feature>
<feature type="domain" description="B box-type" evidence="6">
    <location>
        <begin position="165"/>
        <end position="208"/>
    </location>
</feature>
<dbReference type="Pfam" id="PF00097">
    <property type="entry name" value="zf-C3HC4"/>
    <property type="match status" value="1"/>
</dbReference>
<organism evidence="7 8">
    <name type="scientific">Acanthaster planci</name>
    <name type="common">Crown-of-thorns starfish</name>
    <dbReference type="NCBI Taxonomy" id="133434"/>
    <lineage>
        <taxon>Eukaryota</taxon>
        <taxon>Metazoa</taxon>
        <taxon>Echinodermata</taxon>
        <taxon>Eleutherozoa</taxon>
        <taxon>Asterozoa</taxon>
        <taxon>Asteroidea</taxon>
        <taxon>Valvatacea</taxon>
        <taxon>Valvatida</taxon>
        <taxon>Acanthasteridae</taxon>
        <taxon>Acanthaster</taxon>
    </lineage>
</organism>
<keyword evidence="2 4" id="KW-0863">Zinc-finger</keyword>
<dbReference type="Gene3D" id="4.10.830.40">
    <property type="match status" value="1"/>
</dbReference>
<dbReference type="InterPro" id="IPR001841">
    <property type="entry name" value="Znf_RING"/>
</dbReference>
<evidence type="ECO:0000313" key="7">
    <source>
        <dbReference type="Proteomes" id="UP000694845"/>
    </source>
</evidence>
<dbReference type="InterPro" id="IPR018957">
    <property type="entry name" value="Znf_C3HC4_RING-type"/>
</dbReference>
<dbReference type="SMART" id="SM00184">
    <property type="entry name" value="RING"/>
    <property type="match status" value="1"/>
</dbReference>
<dbReference type="InterPro" id="IPR013083">
    <property type="entry name" value="Znf_RING/FYVE/PHD"/>
</dbReference>
<dbReference type="PROSITE" id="PS50119">
    <property type="entry name" value="ZF_BBOX"/>
    <property type="match status" value="2"/>
</dbReference>
<dbReference type="GeneID" id="110990813"/>
<gene>
    <name evidence="8" type="primary">LOC110990813</name>
</gene>
<name>A0A8B8A2K4_ACAPL</name>
<dbReference type="PROSITE" id="PS00028">
    <property type="entry name" value="ZINC_FINGER_C2H2_1"/>
    <property type="match status" value="1"/>
</dbReference>
<evidence type="ECO:0000313" key="8">
    <source>
        <dbReference type="RefSeq" id="XP_022111602.1"/>
    </source>
</evidence>
<proteinExistence type="predicted"/>
<dbReference type="PANTHER" id="PTHR25462:SF296">
    <property type="entry name" value="MEIOTIC P26, ISOFORM F"/>
    <property type="match status" value="1"/>
</dbReference>
<dbReference type="OrthoDB" id="342730at2759"/>
<keyword evidence="3" id="KW-0862">Zinc</keyword>
<dbReference type="AlphaFoldDB" id="A0A8B8A2K4"/>
<dbReference type="SUPFAM" id="SSF57845">
    <property type="entry name" value="B-box zinc-binding domain"/>
    <property type="match status" value="1"/>
</dbReference>
<sequence>MATGSAVSSALETISRHHLECPICSDRFQRPKILDCLHSFCEQCLLTYCSTKHQGCTEIPCPVCRQESQLPEAGVTGLKTNFYLIGLVEEIELQEKLLCSGETKLLCETCDDGNEATHRCLDCERYMCTTCKKNHPRIPALSNHTIATLDEIRAGKAALSRKHSYQHRKCPNHEGEVMRFFCTTCEKPICRDCTVIDHRQPEHTYIDKKQAASTYKQSLADLFRPVEEILNNFHTCLKTVSMMKNDFHITVKTAIAGVQDKAGEIRAEVTAQENRIIDDIQNIQSDP</sequence>
<dbReference type="Gene3D" id="3.30.40.10">
    <property type="entry name" value="Zinc/RING finger domain, C3HC4 (zinc finger)"/>
    <property type="match status" value="1"/>
</dbReference>
<dbReference type="Gene3D" id="3.30.160.60">
    <property type="entry name" value="Classic Zinc Finger"/>
    <property type="match status" value="1"/>
</dbReference>
<evidence type="ECO:0000256" key="1">
    <source>
        <dbReference type="ARBA" id="ARBA00022723"/>
    </source>
</evidence>
<protein>
    <submittedName>
        <fullName evidence="8">E3 ubiquitin-protein ligase TRIM56-like</fullName>
    </submittedName>
</protein>
<dbReference type="Pfam" id="PF00643">
    <property type="entry name" value="zf-B_box"/>
    <property type="match status" value="1"/>
</dbReference>
<evidence type="ECO:0000256" key="2">
    <source>
        <dbReference type="ARBA" id="ARBA00022771"/>
    </source>
</evidence>